<dbReference type="EMBL" id="CP090978">
    <property type="protein sequence ID" value="UJF33760.1"/>
    <property type="molecule type" value="Genomic_DNA"/>
</dbReference>
<gene>
    <name evidence="1" type="ORF">L0M14_00370</name>
</gene>
<dbReference type="Gene3D" id="3.40.50.300">
    <property type="entry name" value="P-loop containing nucleotide triphosphate hydrolases"/>
    <property type="match status" value="1"/>
</dbReference>
<keyword evidence="2" id="KW-1185">Reference proteome</keyword>
<evidence type="ECO:0000313" key="1">
    <source>
        <dbReference type="EMBL" id="UJF33760.1"/>
    </source>
</evidence>
<dbReference type="RefSeq" id="WP_235120154.1">
    <property type="nucleotide sequence ID" value="NZ_CP090978.1"/>
</dbReference>
<protein>
    <submittedName>
        <fullName evidence="1">ATP-binding protein</fullName>
    </submittedName>
</protein>
<accession>A0ABY3SKU2</accession>
<sequence>MENELVRYSRAGDIFHYRWAARRCLRLIHPKSRIKSIVIEGSRESKLAGEYVIDVAEYLDSLIQGYQDVAYYQLKHTTVHKNNPFNLSDLKETFEGFSARYKELISETTTAKGEMNFTIVTNRPINQNLKDSIEKLSADEQINSQYRNTLSKYTQLFDEDLKKFCACIKFADGEGDYNAQKYRLHVEISQLVAGSIDNPEIESITGLVRDKALPDSNGVIVREEILEKFKVTSERDLFPAPPEFEKLETLVHREQHNDLLKTILELAAPLIIHAPGGVGKTVFARQIAKSLPVGSFGVVYDCFGGGRYRNRSEVRHHHRQAFVQIVNELAVQGLCDPLIVNSGASETDILRKFLDRIETAVIAMKKSNSNAVLVILIDAADNAEMAAAEFNDNCFAHELLRERIIEGAKIVALCRTERIHLLQPPSNIKQLELKPFSEKESFDYLRSYYPQASKEDGLEFYRLTSGNPRVQSNVLSLNGSTIAEVFSRLGSIGTTVDEQIEGQLMSAIDSIRDKLHDDYRKQIDSICVGLATLPPFIPLKILSRAADVEESAIRSFVADIGRPLWLSDSSVQFRDEPTETWFRETYAASKEQIEFFIEQIKPLANEYSYVASAMPALLLQAGKNTDLVELALSDNYLPDNPIDERNVRVFRLQFAFKASLKQKSFVEAIKLALRAGEEVAGDKRQFELLARNIDLIAPLQDEQRVQEFAFRRLFSGSWRGSENVYSAALLSTVKNFRGEARSFLRAAENWLSLYFQDRDKKKEEDIPFHHEQLKNEEIMELVYTHLNLYGIEKAFKFLISWHPEKVIYHISRQLFKRLMDLGELSAATQFAKLGKRNQYLIIAFAHESLDIGYIPNSDVLCTCLDLLTAKRARISKIQDTFQDTTLQSLICFLESCAANKLPKEKIIRVLNHYFPQNALRSITSDYDNKDRAIFMRAQALKKVLLSDLEFDINELLPKDLQQNTKYKDEQEVREIKEVIGGLLPWYMLRIRCLAGDILDFDNEVAEVNKKSGSATASRYRDYDSVPTEIARICCDILMFHKFSGHMSVKTFYENYIKSNRMFLPDHLKLVRSAFRLSHLAEQKRDFEQNAYDVIRSATDIGPEDRANCYIDLARALINVNRDDAAEYFNFAIEAVSKFGDEIVERWEAVFSLANQRKVDEFAPYDLAYRYIRCAELIGENVAREKYWDRDEAVRTCIRLSPVTGIAALSRWRDREIGRFNRQLIALSEEIVRSGYVAPSVAWSLSAFMAEFELADFSLLCIEKETSDDRRKYIFDSVIKELRINGVGGEVWKRVRETANKYSLQSNLLDEVIAYNDDIIVREENTINQESTSTLRLESDEKTIDWNELLNDLDLVSSNGLRQAILRYEEIPQNLRYRGPLWREVYNRISDNEAKKFLYELIQVDEADIYDIQDALLLMPDEWHRKVSIKTEWPKIMQFVGKRFASALLERGTTSYFTRRLHLGSENIPYIQKGIIEGLAGNGDLVHATTFFGFVTVASEHISTQEATDLLDFALSRFELHIDPEYAEGPWSQMLLPPVHMESAFTGFVWSALGSPRSSTRWCAVHCVRRLAEAQCRDEIDALVDWMERDTVDAFGANKFPFYNLHARLYLLISLARVSIDNPHILLHRSNVFYKYAVQSSPHMLIQKYAADITLNIEKAHPETYSKEVVDELQKVGKSQFDKVELDDRWETRDSYWHANETIDTSLNFHHGYDFDSYWFEPLGRVFGISSEQVEDLATEVVVSEWKMQLDGGYKDDPRHSLWRSSREQQGTYHSHGSYPRIDDYNFYLSYHAMLVVASRLLEKMPVVHSSDWYEDEWIDWLHRHLLTRSDGYWLYDRRDPVPLYRRDWIIDMRNPDWREEISNDDFLEGILSERNGELWLNVVGSWEDGDSERSESFNIASSLVSSATAQALLHALSTCSSPHDFKLPDYEENEMEIDVDTFKLKGWVYQEEASKRLDEFDPHSTKVDYPPYKIGSSIAEKMQISADYEKREWTLADESRASIICEIWAPIHDSHEDEEMCRGNRLSASLSFLKRLCSEFQSELIIEVQIRRRFRQKSYMRGVDRMSISHRLANYLSSQPMEDSEIQKRTMNLGKALVKELNLDPGVDTLARWMANYIAEQIEIAEHSSGIQKQEAEVRCFETILKLWNHRSALPSGSRPFENYEPILRTLARLNPENDRHFFFDNTKETIDNVPEEVQKWLDVANGIDEAARVWLKYVFEQASLAATDEDTVEWLENSSAVQEEDGLSVIFRDLYNDASEIWDDVGEINQIAQRKNNITSKIKKLEAFVELNQLLLSEYNKELEELSIKDNQPI</sequence>
<keyword evidence="1" id="KW-0067">ATP-binding</keyword>
<reference evidence="1 2" key="1">
    <citation type="journal article" date="2024" name="Int. J. Syst. Evol. Microbiol.">
        <title>Paenibacillus hexagrammi sp. nov., a novel bacterium isolated from the gut content of Hexagrammos agrammus.</title>
        <authorList>
            <person name="Jung H.K."/>
            <person name="Kim D.G."/>
            <person name="Zin H."/>
            <person name="Park J."/>
            <person name="Jung H."/>
            <person name="Kim Y.O."/>
            <person name="Kong H.J."/>
            <person name="Kim J.W."/>
            <person name="Kim Y.S."/>
        </authorList>
    </citation>
    <scope>NUCLEOTIDE SEQUENCE [LARGE SCALE GENOMIC DNA]</scope>
    <source>
        <strain evidence="1 2">YPD9-1</strain>
    </source>
</reference>
<dbReference type="SUPFAM" id="SSF52540">
    <property type="entry name" value="P-loop containing nucleoside triphosphate hydrolases"/>
    <property type="match status" value="1"/>
</dbReference>
<organism evidence="1 2">
    <name type="scientific">Paenibacillus hexagrammi</name>
    <dbReference type="NCBI Taxonomy" id="2908839"/>
    <lineage>
        <taxon>Bacteria</taxon>
        <taxon>Bacillati</taxon>
        <taxon>Bacillota</taxon>
        <taxon>Bacilli</taxon>
        <taxon>Bacillales</taxon>
        <taxon>Paenibacillaceae</taxon>
        <taxon>Paenibacillus</taxon>
    </lineage>
</organism>
<keyword evidence="1" id="KW-0547">Nucleotide-binding</keyword>
<proteinExistence type="predicted"/>
<evidence type="ECO:0000313" key="2">
    <source>
        <dbReference type="Proteomes" id="UP001649230"/>
    </source>
</evidence>
<dbReference type="Proteomes" id="UP001649230">
    <property type="component" value="Chromosome"/>
</dbReference>
<dbReference type="GO" id="GO:0005524">
    <property type="term" value="F:ATP binding"/>
    <property type="evidence" value="ECO:0007669"/>
    <property type="project" value="UniProtKB-KW"/>
</dbReference>
<dbReference type="InterPro" id="IPR027417">
    <property type="entry name" value="P-loop_NTPase"/>
</dbReference>
<name>A0ABY3SKU2_9BACL</name>